<dbReference type="Proteomes" id="UP000650616">
    <property type="component" value="Unassembled WGS sequence"/>
</dbReference>
<evidence type="ECO:0000256" key="1">
    <source>
        <dbReference type="ARBA" id="ARBA00006284"/>
    </source>
</evidence>
<dbReference type="Pfam" id="PF02595">
    <property type="entry name" value="Gly_kinase"/>
    <property type="match status" value="1"/>
</dbReference>
<dbReference type="AlphaFoldDB" id="A0AAW3ZRX3"/>
<dbReference type="EMBL" id="LIWG01000003">
    <property type="protein sequence ID" value="MBE3607912.1"/>
    <property type="molecule type" value="Genomic_DNA"/>
</dbReference>
<dbReference type="PANTHER" id="PTHR21599">
    <property type="entry name" value="GLYCERATE KINASE"/>
    <property type="match status" value="1"/>
</dbReference>
<evidence type="ECO:0000313" key="6">
    <source>
        <dbReference type="EMBL" id="MBE3607912.1"/>
    </source>
</evidence>
<evidence type="ECO:0000256" key="3">
    <source>
        <dbReference type="ARBA" id="ARBA00022777"/>
    </source>
</evidence>
<name>A0AAW3ZRX3_9BACT</name>
<comment type="similarity">
    <text evidence="1 4">Belongs to the glycerate kinase type-1 family.</text>
</comment>
<dbReference type="InterPro" id="IPR018197">
    <property type="entry name" value="Glycerate_kinase_RE-like"/>
</dbReference>
<proteinExistence type="inferred from homology"/>
<protein>
    <submittedName>
        <fullName evidence="6">Glycerate kinase</fullName>
    </submittedName>
</protein>
<dbReference type="RefSeq" id="WP_169936919.1">
    <property type="nucleotide sequence ID" value="NZ_CP012545.1"/>
</dbReference>
<dbReference type="Proteomes" id="UP001318760">
    <property type="component" value="Unassembled WGS sequence"/>
</dbReference>
<evidence type="ECO:0000313" key="7">
    <source>
        <dbReference type="Proteomes" id="UP000650616"/>
    </source>
</evidence>
<sequence length="376" mass="39606">MKVLVAIDSFKGSLSSLEAGLAVKEGIKDLCEVVVKPVADGGEGSVEALCDALGGRYIDIMAQNPLGIQILARYAIANDLAIMEMASTSGLTLIQKEQRDPLKTSTYGFGTMIKDAINKGARKFIIGIGGSATNDAGTGMLSALGFEFYDESGNLLKGVGEDLIKISKISTKNAMPTLKECEFLIACDVDNPLYGKNGAAYVYGPQKGADGKTVKKLDEGLINFANVVSKEFGYDFSALEGAGAAGGLGFGFVSFLSATLKSGIHIITEEIGLEEEIKKADLIITGEGKMDFQSSMGKTPTGVAKLAKKYNKPVIAFAGSVSPCAKECNSNGIDAFFGILGEPISLEEAMRKDIASQNLKLTSNQAVRLFMLAQAK</sequence>
<evidence type="ECO:0000256" key="4">
    <source>
        <dbReference type="PIRNR" id="PIRNR006078"/>
    </source>
</evidence>
<evidence type="ECO:0000313" key="8">
    <source>
        <dbReference type="Proteomes" id="UP001318760"/>
    </source>
</evidence>
<reference evidence="6 7" key="1">
    <citation type="submission" date="2015-08" db="EMBL/GenBank/DDBJ databases">
        <title>Comparative genomics of the Campylobacter concisus group.</title>
        <authorList>
            <person name="Yee E."/>
            <person name="Chapman M.H."/>
            <person name="Huynh S."/>
            <person name="Bono J.L."/>
            <person name="On S.L."/>
            <person name="St Leger J."/>
            <person name="Foster G."/>
            <person name="Parker C.T."/>
            <person name="Miller W.G."/>
        </authorList>
    </citation>
    <scope>NUCLEOTIDE SEQUENCE [LARGE SCALE GENOMIC DNA]</scope>
    <source>
        <strain evidence="6 7">RM9337</strain>
    </source>
</reference>
<keyword evidence="2 4" id="KW-0808">Transferase</keyword>
<reference evidence="5 8" key="2">
    <citation type="submission" date="2020-10" db="EMBL/GenBank/DDBJ databases">
        <title>Campylobacter californiensis sp. nov. isolated from cattle and feral swine in California.</title>
        <authorList>
            <person name="Miller W.G."/>
        </authorList>
    </citation>
    <scope>NUCLEOTIDE SEQUENCE [LARGE SCALE GENOMIC DNA]</scope>
    <source>
        <strain evidence="5 8">RM12919</strain>
    </source>
</reference>
<keyword evidence="7" id="KW-1185">Reference proteome</keyword>
<accession>A0AAW3ZRX3</accession>
<organism evidence="6 7">
    <name type="scientific">Campylobacter californiensis</name>
    <dbReference type="NCBI Taxonomy" id="1032243"/>
    <lineage>
        <taxon>Bacteria</taxon>
        <taxon>Pseudomonadati</taxon>
        <taxon>Campylobacterota</taxon>
        <taxon>Epsilonproteobacteria</taxon>
        <taxon>Campylobacterales</taxon>
        <taxon>Campylobacteraceae</taxon>
        <taxon>Campylobacter</taxon>
    </lineage>
</organism>
<dbReference type="Gene3D" id="3.90.1510.10">
    <property type="entry name" value="Glycerate kinase, domain 2"/>
    <property type="match status" value="1"/>
</dbReference>
<evidence type="ECO:0000313" key="5">
    <source>
        <dbReference type="EMBL" id="MBE2987078.1"/>
    </source>
</evidence>
<gene>
    <name evidence="5" type="ORF">CCAL12919_08115</name>
    <name evidence="6" type="ORF">CCAL9337_04095</name>
</gene>
<dbReference type="GO" id="GO:0008887">
    <property type="term" value="F:glycerate kinase activity"/>
    <property type="evidence" value="ECO:0007669"/>
    <property type="project" value="UniProtKB-UniRule"/>
</dbReference>
<comment type="caution">
    <text evidence="6">The sequence shown here is derived from an EMBL/GenBank/DDBJ whole genome shotgun (WGS) entry which is preliminary data.</text>
</comment>
<dbReference type="SUPFAM" id="SSF110738">
    <property type="entry name" value="Glycerate kinase I"/>
    <property type="match status" value="1"/>
</dbReference>
<dbReference type="PANTHER" id="PTHR21599:SF0">
    <property type="entry name" value="GLYCERATE KINASE"/>
    <property type="match status" value="1"/>
</dbReference>
<dbReference type="InterPro" id="IPR018193">
    <property type="entry name" value="Glyc_kinase_flavodox-like_fold"/>
</dbReference>
<dbReference type="GO" id="GO:0031388">
    <property type="term" value="P:organic acid phosphorylation"/>
    <property type="evidence" value="ECO:0007669"/>
    <property type="project" value="UniProtKB-UniRule"/>
</dbReference>
<evidence type="ECO:0000256" key="2">
    <source>
        <dbReference type="ARBA" id="ARBA00022679"/>
    </source>
</evidence>
<dbReference type="InterPro" id="IPR004381">
    <property type="entry name" value="Glycerate_kinase"/>
</dbReference>
<dbReference type="InterPro" id="IPR036129">
    <property type="entry name" value="Glycerate_kinase_sf"/>
</dbReference>
<dbReference type="Gene3D" id="3.40.50.10350">
    <property type="entry name" value="Glycerate kinase, domain 1"/>
    <property type="match status" value="1"/>
</dbReference>
<dbReference type="PIRSF" id="PIRSF006078">
    <property type="entry name" value="GlxK"/>
    <property type="match status" value="1"/>
</dbReference>
<dbReference type="NCBIfam" id="TIGR00045">
    <property type="entry name" value="glycerate kinase"/>
    <property type="match status" value="1"/>
</dbReference>
<dbReference type="EMBL" id="JADBHS010000017">
    <property type="protein sequence ID" value="MBE2987078.1"/>
    <property type="molecule type" value="Genomic_DNA"/>
</dbReference>
<keyword evidence="3 4" id="KW-0418">Kinase</keyword>